<feature type="region of interest" description="Disordered" evidence="1">
    <location>
        <begin position="561"/>
        <end position="698"/>
    </location>
</feature>
<dbReference type="OMA" id="TRCGERM"/>
<dbReference type="Proteomes" id="UP000008068">
    <property type="component" value="Unassembled WGS sequence"/>
</dbReference>
<name>G0MZ98_CAEBE</name>
<protein>
    <recommendedName>
        <fullName evidence="5">DUF19 domain-containing protein</fullName>
    </recommendedName>
</protein>
<feature type="compositionally biased region" description="Low complexity" evidence="1">
    <location>
        <begin position="606"/>
        <end position="618"/>
    </location>
</feature>
<evidence type="ECO:0000256" key="2">
    <source>
        <dbReference type="SAM" id="SignalP"/>
    </source>
</evidence>
<evidence type="ECO:0008006" key="5">
    <source>
        <dbReference type="Google" id="ProtNLM"/>
    </source>
</evidence>
<dbReference type="OrthoDB" id="5873508at2759"/>
<dbReference type="STRING" id="135651.G0MZ98"/>
<accession>G0MZ98</accession>
<feature type="chain" id="PRO_5003404829" description="DUF19 domain-containing protein" evidence="2">
    <location>
        <begin position="20"/>
        <end position="930"/>
    </location>
</feature>
<evidence type="ECO:0000313" key="3">
    <source>
        <dbReference type="EMBL" id="EGT48266.1"/>
    </source>
</evidence>
<organism evidence="4">
    <name type="scientific">Caenorhabditis brenneri</name>
    <name type="common">Nematode worm</name>
    <dbReference type="NCBI Taxonomy" id="135651"/>
    <lineage>
        <taxon>Eukaryota</taxon>
        <taxon>Metazoa</taxon>
        <taxon>Ecdysozoa</taxon>
        <taxon>Nematoda</taxon>
        <taxon>Chromadorea</taxon>
        <taxon>Rhabditida</taxon>
        <taxon>Rhabditina</taxon>
        <taxon>Rhabditomorpha</taxon>
        <taxon>Rhabditoidea</taxon>
        <taxon>Rhabditidae</taxon>
        <taxon>Peloderinae</taxon>
        <taxon>Caenorhabditis</taxon>
    </lineage>
</organism>
<keyword evidence="2" id="KW-0732">Signal</keyword>
<feature type="compositionally biased region" description="Basic and acidic residues" evidence="1">
    <location>
        <begin position="619"/>
        <end position="659"/>
    </location>
</feature>
<feature type="compositionally biased region" description="Acidic residues" evidence="1">
    <location>
        <begin position="677"/>
        <end position="688"/>
    </location>
</feature>
<dbReference type="HOGENOM" id="CLU_326039_0_0_1"/>
<reference evidence="4" key="1">
    <citation type="submission" date="2011-07" db="EMBL/GenBank/DDBJ databases">
        <authorList>
            <consortium name="Caenorhabditis brenneri Sequencing and Analysis Consortium"/>
            <person name="Wilson R.K."/>
        </authorList>
    </citation>
    <scope>NUCLEOTIDE SEQUENCE [LARGE SCALE GENOMIC DNA]</scope>
    <source>
        <strain evidence="4">PB2801</strain>
    </source>
</reference>
<proteinExistence type="predicted"/>
<sequence>MRILAQSLLIASLIPIAIGFKTNRTSCFHYVSCLEATEANLKQCAGGTAISLTLEAKDVNIRDLVKYRALEFVGCQDRLLKEIVDFEALQILVNEDARECFEKLPESSKRVEQFTDSCDYVQPVSRNSSKGDALQCLIEFKQDREYCESLLECCPDHTRCGERMNAVSLSYQNARVKAEQIVYSMISCIVVNDPRFLREGARLQSLRDPYRNAGVPFLRPDAYTEARITRRLALTSTSTLSQRRERFLKKYSQIRQVVTQNLFGQQQQNAVKLNQPVEDLVTETSSKLAAETPEEVTTTTTAAPEEEETTTVDVTTTPESDESTESTEAPEVTEAPELEATTESSEMHVNTIRNLIRSASDKDLSKYVSLISEGKFSELFELAQKKKVNLHTSKFDKKLSAKMSKLKDLINAALSEKDKSNEIEKPEEKIEKPEKPELVAMEDKDSAAVFTISDDLEKKNTLTEAKLAHTIVRKNVAEAESKNAAEKEDKEEKETLEPKVEPKETKLEKTEDVKAISDEKKPGKLPMKIEKLEKAVDTKSENQELKKVLDDEKRALLVESEIKNTADEAKHISDNLSLKSEETTVVAEELPALEKEDSAEKKEETTTAAAAPEETTTVEAEKKEDVTEKKETEKKETEKKETEKKEDVKKESEKKEAKPELLSNIEEVLTVTKPETEVEGSGDEEEEDVTKPSVSEPISLLQSSKVSDVVIENVKKIRPRTEQTHCQQYASCWQTVLDYEQQCDRKYSTEVLSHGIDDSEILNILHNSSISHHEIVLKACLRPLDRSVHSTLKQLLVIQRGVRKACLELGRNKIAVTDAEEALCNTEVPTTASIDEFISSEHARSQANHLTCRAKLEPIREACGIVRNCCASVDTCDNYISSSPVKKLETEAIRRLVKKQNDCETKMLQTLSYIHEQLSNPTRRRRFYYH</sequence>
<keyword evidence="4" id="KW-1185">Reference proteome</keyword>
<dbReference type="eggNOG" id="ENOG502TG00">
    <property type="taxonomic scope" value="Eukaryota"/>
</dbReference>
<feature type="compositionally biased region" description="Basic and acidic residues" evidence="1">
    <location>
        <begin position="561"/>
        <end position="573"/>
    </location>
</feature>
<feature type="region of interest" description="Disordered" evidence="1">
    <location>
        <begin position="285"/>
        <end position="346"/>
    </location>
</feature>
<dbReference type="AlphaFoldDB" id="G0MZ98"/>
<dbReference type="FunCoup" id="G0MZ98">
    <property type="interactions" value="1938"/>
</dbReference>
<gene>
    <name evidence="3" type="ORF">CAEBREN_25408</name>
</gene>
<evidence type="ECO:0000313" key="4">
    <source>
        <dbReference type="Proteomes" id="UP000008068"/>
    </source>
</evidence>
<feature type="signal peptide" evidence="2">
    <location>
        <begin position="1"/>
        <end position="19"/>
    </location>
</feature>
<feature type="compositionally biased region" description="Basic and acidic residues" evidence="1">
    <location>
        <begin position="592"/>
        <end position="605"/>
    </location>
</feature>
<dbReference type="EMBL" id="GL379822">
    <property type="protein sequence ID" value="EGT48266.1"/>
    <property type="molecule type" value="Genomic_DNA"/>
</dbReference>
<dbReference type="InParanoid" id="G0MZ98"/>
<evidence type="ECO:0000256" key="1">
    <source>
        <dbReference type="SAM" id="MobiDB-lite"/>
    </source>
</evidence>
<feature type="region of interest" description="Disordered" evidence="1">
    <location>
        <begin position="479"/>
        <end position="522"/>
    </location>
</feature>